<accession>A0A7M7G1F8</accession>
<proteinExistence type="predicted"/>
<keyword evidence="2" id="KW-1185">Reference proteome</keyword>
<dbReference type="AlphaFoldDB" id="A0A7M7G1F8"/>
<protein>
    <submittedName>
        <fullName evidence="1">Uncharacterized protein</fullName>
    </submittedName>
</protein>
<dbReference type="InParanoid" id="A0A7M7G1F8"/>
<evidence type="ECO:0000313" key="2">
    <source>
        <dbReference type="Proteomes" id="UP000002358"/>
    </source>
</evidence>
<organism evidence="1 2">
    <name type="scientific">Nasonia vitripennis</name>
    <name type="common">Parasitic wasp</name>
    <dbReference type="NCBI Taxonomy" id="7425"/>
    <lineage>
        <taxon>Eukaryota</taxon>
        <taxon>Metazoa</taxon>
        <taxon>Ecdysozoa</taxon>
        <taxon>Arthropoda</taxon>
        <taxon>Hexapoda</taxon>
        <taxon>Insecta</taxon>
        <taxon>Pterygota</taxon>
        <taxon>Neoptera</taxon>
        <taxon>Endopterygota</taxon>
        <taxon>Hymenoptera</taxon>
        <taxon>Apocrita</taxon>
        <taxon>Proctotrupomorpha</taxon>
        <taxon>Chalcidoidea</taxon>
        <taxon>Pteromalidae</taxon>
        <taxon>Pteromalinae</taxon>
        <taxon>Nasonia</taxon>
    </lineage>
</organism>
<dbReference type="Proteomes" id="UP000002358">
    <property type="component" value="Unassembled WGS sequence"/>
</dbReference>
<dbReference type="KEGG" id="nvi:100115241"/>
<name>A0A7M7G1F8_NASVI</name>
<sequence>MDLKSYFTTDEEFKELEDRDATTNVTGYIDAIIAPCEAGKDDELLFKFTLSNDSKRIEILIWGFALINKHLNGFISNRVVEINGAYCRAVAQSKAREIQNLVPFEIVVKEYTDISFLGYYKLKRPVGNEVQPVTFEDIHKVQGLIEISGYIRSKFFITHNRNGNMTYGVGAITDKTRKITVQIKQFLESKLELGDYVTIRGSVTGKDDLVTIMCNSMNDIKLNAEKKSLPLQEVRRGNRPVKRARMEQKKS</sequence>
<dbReference type="SMR" id="A0A7M7G1F8"/>
<dbReference type="GeneID" id="100115241"/>
<evidence type="ECO:0000313" key="1">
    <source>
        <dbReference type="EnsemblMetazoa" id="XP_001600019"/>
    </source>
</evidence>
<dbReference type="OrthoDB" id="7648950at2759"/>
<reference evidence="1" key="1">
    <citation type="submission" date="2021-01" db="UniProtKB">
        <authorList>
            <consortium name="EnsemblMetazoa"/>
        </authorList>
    </citation>
    <scope>IDENTIFICATION</scope>
</reference>
<dbReference type="EnsemblMetazoa" id="XM_001599969">
    <property type="protein sequence ID" value="XP_001600019"/>
    <property type="gene ID" value="LOC100115241"/>
</dbReference>
<dbReference type="RefSeq" id="XP_001600019.2">
    <property type="nucleotide sequence ID" value="XM_001599969.6"/>
</dbReference>